<feature type="transmembrane region" description="Helical" evidence="1">
    <location>
        <begin position="1147"/>
        <end position="1169"/>
    </location>
</feature>
<proteinExistence type="predicted"/>
<dbReference type="Proteomes" id="UP000663832">
    <property type="component" value="Unassembled WGS sequence"/>
</dbReference>
<keyword evidence="1" id="KW-1133">Transmembrane helix</keyword>
<dbReference type="OrthoDB" id="10024836at2759"/>
<feature type="transmembrane region" description="Helical" evidence="1">
    <location>
        <begin position="824"/>
        <end position="843"/>
    </location>
</feature>
<keyword evidence="1" id="KW-0812">Transmembrane</keyword>
<dbReference type="EMBL" id="CAJNOM010000088">
    <property type="protein sequence ID" value="CAF1020477.1"/>
    <property type="molecule type" value="Genomic_DNA"/>
</dbReference>
<feature type="transmembrane region" description="Helical" evidence="1">
    <location>
        <begin position="435"/>
        <end position="453"/>
    </location>
</feature>
<dbReference type="EMBL" id="CAJNOI010000134">
    <property type="protein sequence ID" value="CAF1112292.1"/>
    <property type="molecule type" value="Genomic_DNA"/>
</dbReference>
<comment type="caution">
    <text evidence="2">The sequence shown here is derived from an EMBL/GenBank/DDBJ whole genome shotgun (WGS) entry which is preliminary data.</text>
</comment>
<name>A0A814IE44_9BILA</name>
<feature type="transmembrane region" description="Helical" evidence="1">
    <location>
        <begin position="38"/>
        <end position="57"/>
    </location>
</feature>
<keyword evidence="1" id="KW-0472">Membrane</keyword>
<protein>
    <submittedName>
        <fullName evidence="2">Uncharacterized protein</fullName>
    </submittedName>
</protein>
<feature type="transmembrane region" description="Helical" evidence="1">
    <location>
        <begin position="766"/>
        <end position="788"/>
    </location>
</feature>
<dbReference type="Proteomes" id="UP000663877">
    <property type="component" value="Unassembled WGS sequence"/>
</dbReference>
<sequence>MPSLKEYFLNLNLFLPSSNSNEQENDQQRRWNIIGTRIYIVLIILILFIVGLILLLLEQRVMVTIPNPTKDQFEDLPNNAKCSCSHISIPYAKFLSLKTNFHQVCLNFRRFGNAQFQALAAYCRLSKSYTNQSVYAVLQNTLLSPQILSNTSLQSYINAAIEQFKLKTPNTFNIQLKLIINMTNANALIPGVQTSIYFERTYGIPEPNIHLYPQKDGSYCDCLQNVCNQTESGIVNQFGRQHMPETIYNNFTWSIPGMSTGCFPGFTLLLSTLECFYNQTCVDRLISYFPTSDNFTAMIINNESLYKPTSTVQSIIDDLMIENWTMNIFYDKYYSECAPSSCTYLKTFRRDFVHVLKKLISLLSSLTLLLGLIIPLVIQFIMKRRERTPEPRIGFKNRLYQFKETIQKKLIELNIFKHSSNTDRQMKFQRYATRLYLFSLIASMIIIATYVFLQKSIQSKTISFPTESQFIQLQQKYSQSLSCPCSSISVSYSNFTTIQPQYHQLCQSDLISAEWIHYIKESFSRMFALQHDYRRISSGYFHILSLFCEQAKDTIVNALEIFLRTEYVSSQVVGQESFENEINSSIEAWKLTTTNTFKRTIQLIQQIYQGNQLINEKQTDTFKVDGNLKVYLNSKTKQGCDCILSSSCYSTVELYRTIKNNIYLYDPYPVSNIFSGCFPIQALFQSTLECFYNLSCMLILNEYMGSPVPFNFSALNQTLNQPNETIEMIINQLMVDKWLPDVSFSSYYEKCLPLSCTYQYNDRNNIFISITVIISIVGGLSLALKLLIMISLKFINKIFSNNFFHSISLNVVKQIFICHTQNQIIHRLHVILVIGVLTAFYIFSTFTPRVITIETNKPTLKMYEDLYKEYNDTLACSCSQLSMKYKSILNLTTRFHEICSSGFITDRWRSYLYEKRDNDNRHSPYDFYNSAVAQFKLLSSFCNLSKETVFESIFQLGTTDFINNQLLSSYNLNNRIEMFINEFKQTMPQSFVNSILLIREIVSSNMFMTAYQSNWEFERLGPDTYQNIIHMLPVSYNGCSCSASSKCVSSSLGMLTGCYPLETIFQTTLDCFYDQQCIDSTNNFKSINISSLETSHFLLNQTIELVVNDLMIEELKYKINYTNYFDECSPSLCIYSYLDKTNAIEGILTLIGLYGGLVIICRLIAIIIVKTMCRVNSRVNPATNLF</sequence>
<dbReference type="AlphaFoldDB" id="A0A814IE44"/>
<keyword evidence="4" id="KW-1185">Reference proteome</keyword>
<reference evidence="2" key="1">
    <citation type="submission" date="2021-02" db="EMBL/GenBank/DDBJ databases">
        <authorList>
            <person name="Nowell W R."/>
        </authorList>
    </citation>
    <scope>NUCLEOTIDE SEQUENCE</scope>
</reference>
<evidence type="ECO:0000256" key="1">
    <source>
        <dbReference type="SAM" id="Phobius"/>
    </source>
</evidence>
<evidence type="ECO:0000313" key="4">
    <source>
        <dbReference type="Proteomes" id="UP000663832"/>
    </source>
</evidence>
<feature type="transmembrane region" description="Helical" evidence="1">
    <location>
        <begin position="359"/>
        <end position="382"/>
    </location>
</feature>
<evidence type="ECO:0000313" key="2">
    <source>
        <dbReference type="EMBL" id="CAF1020477.1"/>
    </source>
</evidence>
<evidence type="ECO:0000313" key="3">
    <source>
        <dbReference type="EMBL" id="CAF1112292.1"/>
    </source>
</evidence>
<organism evidence="2 4">
    <name type="scientific">Adineta steineri</name>
    <dbReference type="NCBI Taxonomy" id="433720"/>
    <lineage>
        <taxon>Eukaryota</taxon>
        <taxon>Metazoa</taxon>
        <taxon>Spiralia</taxon>
        <taxon>Gnathifera</taxon>
        <taxon>Rotifera</taxon>
        <taxon>Eurotatoria</taxon>
        <taxon>Bdelloidea</taxon>
        <taxon>Adinetida</taxon>
        <taxon>Adinetidae</taxon>
        <taxon>Adineta</taxon>
    </lineage>
</organism>
<accession>A0A814IE44</accession>
<gene>
    <name evidence="3" type="ORF">BJG266_LOCUS21968</name>
    <name evidence="2" type="ORF">QVE165_LOCUS15971</name>
</gene>